<keyword evidence="7 8" id="KW-0472">Membrane</keyword>
<dbReference type="Gene3D" id="1.20.1250.20">
    <property type="entry name" value="MFS general substrate transporter like domains"/>
    <property type="match status" value="1"/>
</dbReference>
<comment type="caution">
    <text evidence="9">The sequence shown here is derived from an EMBL/GenBank/DDBJ whole genome shotgun (WGS) entry which is preliminary data.</text>
</comment>
<dbReference type="GO" id="GO:0005774">
    <property type="term" value="C:vacuolar membrane"/>
    <property type="evidence" value="ECO:0007669"/>
    <property type="project" value="UniProtKB-SubCell"/>
</dbReference>
<evidence type="ECO:0000313" key="9">
    <source>
        <dbReference type="EMBL" id="TRX91057.1"/>
    </source>
</evidence>
<gene>
    <name evidence="9" type="ORF">FHL15_008039</name>
</gene>
<dbReference type="Proteomes" id="UP000319160">
    <property type="component" value="Unassembled WGS sequence"/>
</dbReference>
<comment type="subcellular location">
    <subcellularLocation>
        <location evidence="1">Endomembrane system</location>
        <topology evidence="1">Multi-pass membrane protein</topology>
    </subcellularLocation>
    <subcellularLocation>
        <location evidence="8">Vacuole membrane</location>
        <topology evidence="8">Multi-pass membrane protein</topology>
    </subcellularLocation>
</comment>
<evidence type="ECO:0000256" key="8">
    <source>
        <dbReference type="RuleBase" id="RU361113"/>
    </source>
</evidence>
<keyword evidence="3" id="KW-0813">Transport</keyword>
<evidence type="ECO:0000256" key="4">
    <source>
        <dbReference type="ARBA" id="ARBA00022692"/>
    </source>
</evidence>
<keyword evidence="6 8" id="KW-1133">Transmembrane helix</keyword>
<reference evidence="10" key="1">
    <citation type="submission" date="2019-06" db="EMBL/GenBank/DDBJ databases">
        <title>Draft genome sequence of the griseofulvin-producing fungus Xylaria cubensis strain G536.</title>
        <authorList>
            <person name="Mead M.E."/>
            <person name="Raja H.A."/>
            <person name="Steenwyk J.L."/>
            <person name="Knowles S.L."/>
            <person name="Oberlies N.H."/>
            <person name="Rokas A."/>
        </authorList>
    </citation>
    <scope>NUCLEOTIDE SEQUENCE [LARGE SCALE GENOMIC DNA]</scope>
    <source>
        <strain evidence="10">G536</strain>
    </source>
</reference>
<dbReference type="GO" id="GO:0051453">
    <property type="term" value="P:regulation of intracellular pH"/>
    <property type="evidence" value="ECO:0007669"/>
    <property type="project" value="TreeGrafter"/>
</dbReference>
<dbReference type="STRING" id="2512241.A0A553HSY9"/>
<dbReference type="GO" id="GO:0012505">
    <property type="term" value="C:endomembrane system"/>
    <property type="evidence" value="ECO:0007669"/>
    <property type="project" value="UniProtKB-SubCell"/>
</dbReference>
<dbReference type="OrthoDB" id="5965864at2759"/>
<feature type="transmembrane region" description="Helical" evidence="8">
    <location>
        <begin position="397"/>
        <end position="417"/>
    </location>
</feature>
<keyword evidence="5" id="KW-0029">Amino-acid transport</keyword>
<feature type="transmembrane region" description="Helical" evidence="8">
    <location>
        <begin position="87"/>
        <end position="104"/>
    </location>
</feature>
<dbReference type="PRINTS" id="PR01315">
    <property type="entry name" value="BATTENIN"/>
</dbReference>
<evidence type="ECO:0000256" key="2">
    <source>
        <dbReference type="ARBA" id="ARBA00007467"/>
    </source>
</evidence>
<evidence type="ECO:0000256" key="1">
    <source>
        <dbReference type="ARBA" id="ARBA00004127"/>
    </source>
</evidence>
<dbReference type="Pfam" id="PF02487">
    <property type="entry name" value="CLN3"/>
    <property type="match status" value="1"/>
</dbReference>
<evidence type="ECO:0000256" key="7">
    <source>
        <dbReference type="ARBA" id="ARBA00023136"/>
    </source>
</evidence>
<dbReference type="InterPro" id="IPR036259">
    <property type="entry name" value="MFS_trans_sf"/>
</dbReference>
<feature type="transmembrane region" description="Helical" evidence="8">
    <location>
        <begin position="234"/>
        <end position="252"/>
    </location>
</feature>
<evidence type="ECO:0000256" key="3">
    <source>
        <dbReference type="ARBA" id="ARBA00022448"/>
    </source>
</evidence>
<proteinExistence type="inferred from homology"/>
<feature type="transmembrane region" description="Helical" evidence="8">
    <location>
        <begin position="423"/>
        <end position="442"/>
    </location>
</feature>
<organism evidence="9 10">
    <name type="scientific">Xylaria flabelliformis</name>
    <dbReference type="NCBI Taxonomy" id="2512241"/>
    <lineage>
        <taxon>Eukaryota</taxon>
        <taxon>Fungi</taxon>
        <taxon>Dikarya</taxon>
        <taxon>Ascomycota</taxon>
        <taxon>Pezizomycotina</taxon>
        <taxon>Sordariomycetes</taxon>
        <taxon>Xylariomycetidae</taxon>
        <taxon>Xylariales</taxon>
        <taxon>Xylariaceae</taxon>
        <taxon>Xylaria</taxon>
    </lineage>
</organism>
<dbReference type="AlphaFoldDB" id="A0A553HSY9"/>
<feature type="transmembrane region" description="Helical" evidence="8">
    <location>
        <begin position="328"/>
        <end position="347"/>
    </location>
</feature>
<protein>
    <recommendedName>
        <fullName evidence="8">Protein BTN</fullName>
    </recommendedName>
</protein>
<keyword evidence="4 8" id="KW-0812">Transmembrane</keyword>
<evidence type="ECO:0000313" key="10">
    <source>
        <dbReference type="Proteomes" id="UP000319160"/>
    </source>
</evidence>
<dbReference type="InterPro" id="IPR003492">
    <property type="entry name" value="Battenin_disease_Cln3"/>
</dbReference>
<accession>A0A553HSY9</accession>
<sequence length="504" mass="55153">MRCLTWAYEAITRYHHYKTQEAIPKTYSSAFSELSNKVNNDIHRKSTASVGNYHASHASRDKGPPGLCLPAFRCLSPRRILALRFRLGKGLINNVLYVIILSAAQDLVGSEVPKGLVLLANILPSFITKLIAPYFIHRVPYSIRIVTFAAISSAGMFMIAFTPPEKSVGTKMVGVMLASLASGGGELSFLGLTHYYGHMSLAAWGSGTGAAGLVGAGLYVLLTDWLGFSVKNSLLASAYLPVIMLISFFLVLPRRPLREAAKAGEYQPLRDADEAAAVPEPVDDIPTANAASSLLAPGPAVASTALSTNPKEEGTWSKIGANLRRAKSLFFPYMLPLFLVYVAEYIINQGVSPTLLFPLESSPFTELRDFYPMYGFLYQIGVFVSRSSIAFIRVRQLYLASIFQVGNLVLLTLHSLFNFIPNVYVIFVIVFWEGLLGGAVYVNTFAEIMENVLFSEREFSLGATSVSDSAGICVAGFISMAMEVWLCNYQVQHGRDWCKKIKAG</sequence>
<feature type="transmembrane region" description="Helical" evidence="8">
    <location>
        <begin position="143"/>
        <end position="161"/>
    </location>
</feature>
<feature type="transmembrane region" description="Helical" evidence="8">
    <location>
        <begin position="201"/>
        <end position="222"/>
    </location>
</feature>
<dbReference type="PANTHER" id="PTHR10981:SF0">
    <property type="entry name" value="BATTENIN"/>
    <property type="match status" value="1"/>
</dbReference>
<dbReference type="PANTHER" id="PTHR10981">
    <property type="entry name" value="BATTENIN"/>
    <property type="match status" value="1"/>
</dbReference>
<dbReference type="EMBL" id="VFLP01000049">
    <property type="protein sequence ID" value="TRX91057.1"/>
    <property type="molecule type" value="Genomic_DNA"/>
</dbReference>
<evidence type="ECO:0000256" key="6">
    <source>
        <dbReference type="ARBA" id="ARBA00022989"/>
    </source>
</evidence>
<feature type="transmembrane region" description="Helical" evidence="8">
    <location>
        <begin position="367"/>
        <end position="385"/>
    </location>
</feature>
<keyword evidence="8" id="KW-0926">Vacuole</keyword>
<evidence type="ECO:0000256" key="5">
    <source>
        <dbReference type="ARBA" id="ARBA00022970"/>
    </source>
</evidence>
<feature type="transmembrane region" description="Helical" evidence="8">
    <location>
        <begin position="116"/>
        <end position="136"/>
    </location>
</feature>
<keyword evidence="10" id="KW-1185">Reference proteome</keyword>
<name>A0A553HSY9_9PEZI</name>
<comment type="similarity">
    <text evidence="2 8">Belongs to the battenin family.</text>
</comment>
<dbReference type="SUPFAM" id="SSF103473">
    <property type="entry name" value="MFS general substrate transporter"/>
    <property type="match status" value="1"/>
</dbReference>
<dbReference type="CDD" id="cd06174">
    <property type="entry name" value="MFS"/>
    <property type="match status" value="1"/>
</dbReference>
<feature type="transmembrane region" description="Helical" evidence="8">
    <location>
        <begin position="173"/>
        <end position="192"/>
    </location>
</feature>
<dbReference type="GO" id="GO:0006865">
    <property type="term" value="P:amino acid transport"/>
    <property type="evidence" value="ECO:0007669"/>
    <property type="project" value="UniProtKB-KW"/>
</dbReference>